<name>A0A7G2DNX5_ARATH</name>
<gene>
    <name evidence="7" type="ORF">AT9943_LOCUS545</name>
</gene>
<dbReference type="PROSITE" id="PS50920">
    <property type="entry name" value="SOLCAR"/>
    <property type="match status" value="1"/>
</dbReference>
<feature type="compositionally biased region" description="Low complexity" evidence="6">
    <location>
        <begin position="271"/>
        <end position="281"/>
    </location>
</feature>
<dbReference type="SUPFAM" id="SSF103506">
    <property type="entry name" value="Mitochondrial carrier"/>
    <property type="match status" value="1"/>
</dbReference>
<comment type="similarity">
    <text evidence="5">Belongs to the mitochondrial carrier (TC 2.A.29) family.</text>
</comment>
<dbReference type="AlphaFoldDB" id="A0A7G2DNX5"/>
<sequence>MAVEDSTAPKFKEQDLQLWQLMIAGSVAGSFKNMTMFPVRTLDQRMLHRSYSQRHVGIRQALRSVIQTEGPSALYRGIWYMRHGAMGPAQFVHFSFYDVSKNFLSTGNPNNPVVHVISWAFTAVWSYAVSTPVDMAKLRYQNGFGNYKGVWDCAKRVTHEEGITKRKLIEISPKKKNWWLVHATAGATAGGLAVALTWPLGIVAMTLSQPTGPSKHVTRVSLSHVFVSFVKYEGFMPPQNVHPCISNSHISTSDISRLQVIDPIEGSMEENNNAGSDSDSNSVEDSQDYYEPISAVDLYNSNDDEEDSYLPIGGDGLSNGHCMVPDAEVGISSISINDNTDSEEETETETGPEIRRAFEEDERRRRSPLVEENAVRVMEAMRAISFPGTAPDWASDVNEDRWIDQLRRLRTTSQ</sequence>
<dbReference type="Pfam" id="PF00153">
    <property type="entry name" value="Mito_carr"/>
    <property type="match status" value="2"/>
</dbReference>
<evidence type="ECO:0000256" key="6">
    <source>
        <dbReference type="SAM" id="MobiDB-lite"/>
    </source>
</evidence>
<dbReference type="Pfam" id="PF06910">
    <property type="entry name" value="MEA1"/>
    <property type="match status" value="1"/>
</dbReference>
<dbReference type="Proteomes" id="UP000516314">
    <property type="component" value="Chromosome 1"/>
</dbReference>
<keyword evidence="5" id="KW-0813">Transport</keyword>
<evidence type="ECO:0000256" key="3">
    <source>
        <dbReference type="ARBA" id="ARBA00023136"/>
    </source>
</evidence>
<evidence type="ECO:0000256" key="1">
    <source>
        <dbReference type="ARBA" id="ARBA00004141"/>
    </source>
</evidence>
<dbReference type="InterPro" id="IPR018108">
    <property type="entry name" value="MCP_transmembrane"/>
</dbReference>
<evidence type="ECO:0000256" key="5">
    <source>
        <dbReference type="RuleBase" id="RU000488"/>
    </source>
</evidence>
<evidence type="ECO:0000256" key="2">
    <source>
        <dbReference type="ARBA" id="ARBA00022692"/>
    </source>
</evidence>
<evidence type="ECO:0000256" key="4">
    <source>
        <dbReference type="PROSITE-ProRule" id="PRU00282"/>
    </source>
</evidence>
<dbReference type="GO" id="GO:0016020">
    <property type="term" value="C:membrane"/>
    <property type="evidence" value="ECO:0007669"/>
    <property type="project" value="UniProtKB-SubCell"/>
</dbReference>
<evidence type="ECO:0000313" key="7">
    <source>
        <dbReference type="EMBL" id="CAD5311966.1"/>
    </source>
</evidence>
<reference evidence="7 8" key="1">
    <citation type="submission" date="2020-09" db="EMBL/GenBank/DDBJ databases">
        <authorList>
            <person name="Ashkenazy H."/>
        </authorList>
    </citation>
    <scope>NUCLEOTIDE SEQUENCE [LARGE SCALE GENOMIC DNA]</scope>
    <source>
        <strain evidence="8">cv. Cdm-0</strain>
    </source>
</reference>
<dbReference type="PANTHER" id="PTHR37175">
    <property type="entry name" value="BNAA08G28800D PROTEIN"/>
    <property type="match status" value="1"/>
</dbReference>
<evidence type="ECO:0000313" key="8">
    <source>
        <dbReference type="Proteomes" id="UP000516314"/>
    </source>
</evidence>
<dbReference type="PANTHER" id="PTHR37175:SF1">
    <property type="entry name" value="CONSTANS-LIKE PROTEIN-RELATED"/>
    <property type="match status" value="1"/>
</dbReference>
<keyword evidence="2 4" id="KW-0812">Transmembrane</keyword>
<feature type="repeat" description="Solcar" evidence="4">
    <location>
        <begin position="16"/>
        <end position="103"/>
    </location>
</feature>
<dbReference type="InterPro" id="IPR023395">
    <property type="entry name" value="MCP_dom_sf"/>
</dbReference>
<comment type="subcellular location">
    <subcellularLocation>
        <location evidence="1">Membrane</location>
        <topology evidence="1">Multi-pass membrane protein</topology>
    </subcellularLocation>
</comment>
<protein>
    <submittedName>
        <fullName evidence="7">(thale cress) hypothetical protein</fullName>
    </submittedName>
</protein>
<dbReference type="EMBL" id="LR881466">
    <property type="protein sequence ID" value="CAD5311966.1"/>
    <property type="molecule type" value="Genomic_DNA"/>
</dbReference>
<keyword evidence="3 4" id="KW-0472">Membrane</keyword>
<proteinExistence type="inferred from homology"/>
<feature type="region of interest" description="Disordered" evidence="6">
    <location>
        <begin position="267"/>
        <end position="286"/>
    </location>
</feature>
<accession>A0A7G2DNX5</accession>
<organism evidence="7 8">
    <name type="scientific">Arabidopsis thaliana</name>
    <name type="common">Mouse-ear cress</name>
    <dbReference type="NCBI Taxonomy" id="3702"/>
    <lineage>
        <taxon>Eukaryota</taxon>
        <taxon>Viridiplantae</taxon>
        <taxon>Streptophyta</taxon>
        <taxon>Embryophyta</taxon>
        <taxon>Tracheophyta</taxon>
        <taxon>Spermatophyta</taxon>
        <taxon>Magnoliopsida</taxon>
        <taxon>eudicotyledons</taxon>
        <taxon>Gunneridae</taxon>
        <taxon>Pentapetalae</taxon>
        <taxon>rosids</taxon>
        <taxon>malvids</taxon>
        <taxon>Brassicales</taxon>
        <taxon>Brassicaceae</taxon>
        <taxon>Camelineae</taxon>
        <taxon>Arabidopsis</taxon>
    </lineage>
</organism>
<dbReference type="Gene3D" id="1.50.40.10">
    <property type="entry name" value="Mitochondrial carrier domain"/>
    <property type="match status" value="1"/>
</dbReference>